<keyword evidence="1" id="KW-0175">Coiled coil</keyword>
<comment type="caution">
    <text evidence="3">The sequence shown here is derived from an EMBL/GenBank/DDBJ whole genome shotgun (WGS) entry which is preliminary data.</text>
</comment>
<evidence type="ECO:0000256" key="2">
    <source>
        <dbReference type="SAM" id="MobiDB-lite"/>
    </source>
</evidence>
<evidence type="ECO:0000256" key="1">
    <source>
        <dbReference type="SAM" id="Coils"/>
    </source>
</evidence>
<feature type="coiled-coil region" evidence="1">
    <location>
        <begin position="347"/>
        <end position="395"/>
    </location>
</feature>
<dbReference type="EMBL" id="JAXQNO010000020">
    <property type="protein sequence ID" value="KAK4772041.1"/>
    <property type="molecule type" value="Genomic_DNA"/>
</dbReference>
<gene>
    <name evidence="3" type="ORF">SAY86_013816</name>
</gene>
<sequence length="677" mass="76150">MSWFRSAVNKAVEAGNRNNLARAVKGYADSVVHHAGQAVAEGAKILQDRIGSRDFRSVKQTVKRLEEAAVTFRGPERVQLLRRWLIVLKEIEKLSEEYRKPLEQYLGSDDSKNNPKVLYYDSDVGGEPMTFRDVFLQSQALEGIALSMILEAPNEEEVSLLLDMFGLCLTGGKEVHHAIVSSIQDLSQAFSAYEDEVLVKREELLQFAQCAITGLKFNFNLGRIDAEATRLNQKLDELITSKTTSSEAPVGALEGAVTLLTIQSLKEDLAKIHVCSRLEGLLLQKKILSNGDSSEVHAQKVDKLKVLSESLASTIGKAEKRISENRSQKEEALRVRVTKSSEATEKEKEIAAEIGGLEKERDCLEAELKKVNISLSAAQARLRNIVEERAQFDEANNQIVAHLKAKDDDLSRSIASCKVEANVLTTWINFLEDTWVLQSNYAELMGKKINDELEKHEDYFVNLASQLLSTYKQELGPSITRIRKFVENLKNLSDGLEFASSEDKDPNVPHPRKALEEEYLEFEAKIVTTFSIVDNMREQFYSQQNKISRKDVSRVKELLDEVEMLRTEFESIERPNLEMEALSPKGETSTPRAETPREAHWKSPFHSSDQGNADSLKGGCDDKRPGSPLKVDQVLDTEAELAKLESEFGKVGEAGEEINEWEFDELERELRSSDLVK</sequence>
<evidence type="ECO:0000313" key="3">
    <source>
        <dbReference type="EMBL" id="KAK4772041.1"/>
    </source>
</evidence>
<dbReference type="Proteomes" id="UP001346149">
    <property type="component" value="Unassembled WGS sequence"/>
</dbReference>
<keyword evidence="4" id="KW-1185">Reference proteome</keyword>
<name>A0AAN7KZD5_TRANT</name>
<dbReference type="PANTHER" id="PTHR34121">
    <property type="entry name" value="MYOSIN-11"/>
    <property type="match status" value="1"/>
</dbReference>
<feature type="region of interest" description="Disordered" evidence="2">
    <location>
        <begin position="576"/>
        <end position="632"/>
    </location>
</feature>
<protein>
    <submittedName>
        <fullName evidence="3">Uncharacterized protein</fullName>
    </submittedName>
</protein>
<organism evidence="3 4">
    <name type="scientific">Trapa natans</name>
    <name type="common">Water chestnut</name>
    <dbReference type="NCBI Taxonomy" id="22666"/>
    <lineage>
        <taxon>Eukaryota</taxon>
        <taxon>Viridiplantae</taxon>
        <taxon>Streptophyta</taxon>
        <taxon>Embryophyta</taxon>
        <taxon>Tracheophyta</taxon>
        <taxon>Spermatophyta</taxon>
        <taxon>Magnoliopsida</taxon>
        <taxon>eudicotyledons</taxon>
        <taxon>Gunneridae</taxon>
        <taxon>Pentapetalae</taxon>
        <taxon>rosids</taxon>
        <taxon>malvids</taxon>
        <taxon>Myrtales</taxon>
        <taxon>Lythraceae</taxon>
        <taxon>Trapa</taxon>
    </lineage>
</organism>
<dbReference type="PANTHER" id="PTHR34121:SF1">
    <property type="entry name" value="FILAMIN-A-INTERACTING PROTEIN 1"/>
    <property type="match status" value="1"/>
</dbReference>
<accession>A0AAN7KZD5</accession>
<reference evidence="3 4" key="1">
    <citation type="journal article" date="2023" name="Hortic Res">
        <title>Pangenome of water caltrop reveals structural variations and asymmetric subgenome divergence after allopolyploidization.</title>
        <authorList>
            <person name="Zhang X."/>
            <person name="Chen Y."/>
            <person name="Wang L."/>
            <person name="Yuan Y."/>
            <person name="Fang M."/>
            <person name="Shi L."/>
            <person name="Lu R."/>
            <person name="Comes H.P."/>
            <person name="Ma Y."/>
            <person name="Chen Y."/>
            <person name="Huang G."/>
            <person name="Zhou Y."/>
            <person name="Zheng Z."/>
            <person name="Qiu Y."/>
        </authorList>
    </citation>
    <scope>NUCLEOTIDE SEQUENCE [LARGE SCALE GENOMIC DNA]</scope>
    <source>
        <strain evidence="3">F231</strain>
    </source>
</reference>
<evidence type="ECO:0000313" key="4">
    <source>
        <dbReference type="Proteomes" id="UP001346149"/>
    </source>
</evidence>
<dbReference type="AlphaFoldDB" id="A0AAN7KZD5"/>
<proteinExistence type="predicted"/>